<dbReference type="EMBL" id="KB933378">
    <property type="protein sequence ID" value="EON95723.1"/>
    <property type="molecule type" value="Genomic_DNA"/>
</dbReference>
<feature type="signal peptide" evidence="1">
    <location>
        <begin position="1"/>
        <end position="18"/>
    </location>
</feature>
<dbReference type="HOGENOM" id="CLU_117282_0_0_1"/>
<name>R8B8V1_PHAM7</name>
<keyword evidence="3" id="KW-1185">Reference proteome</keyword>
<sequence>MKFSIALLAAAITGSAFAAPTKRADPNWTIESMKRTCNSANTQCVWDFGINTHLAPTTHCTFTVKGTKASQLPGTGAACGAYTVTSGWSGQFGAGNGFTTLAVVDNTKHLITWPAYTDKQLVNGVAVKPDQSYPPTKL</sequence>
<organism evidence="2 3">
    <name type="scientific">Phaeoacremonium minimum (strain UCR-PA7)</name>
    <name type="common">Esca disease fungus</name>
    <name type="synonym">Togninia minima</name>
    <dbReference type="NCBI Taxonomy" id="1286976"/>
    <lineage>
        <taxon>Eukaryota</taxon>
        <taxon>Fungi</taxon>
        <taxon>Dikarya</taxon>
        <taxon>Ascomycota</taxon>
        <taxon>Pezizomycotina</taxon>
        <taxon>Sordariomycetes</taxon>
        <taxon>Sordariomycetidae</taxon>
        <taxon>Togniniales</taxon>
        <taxon>Togniniaceae</taxon>
        <taxon>Phaeoacremonium</taxon>
    </lineage>
</organism>
<proteinExistence type="predicted"/>
<evidence type="ECO:0000313" key="3">
    <source>
        <dbReference type="Proteomes" id="UP000014074"/>
    </source>
</evidence>
<evidence type="ECO:0000256" key="1">
    <source>
        <dbReference type="SAM" id="SignalP"/>
    </source>
</evidence>
<dbReference type="KEGG" id="tmn:UCRPA7_8878"/>
<reference evidence="3" key="1">
    <citation type="journal article" date="2013" name="Genome Announc.">
        <title>Draft genome sequence of the ascomycete Phaeoacremonium aleophilum strain UCR-PA7, a causal agent of the esca disease complex in grapevines.</title>
        <authorList>
            <person name="Blanco-Ulate B."/>
            <person name="Rolshausen P."/>
            <person name="Cantu D."/>
        </authorList>
    </citation>
    <scope>NUCLEOTIDE SEQUENCE [LARGE SCALE GENOMIC DNA]</scope>
    <source>
        <strain evidence="3">UCR-PA7</strain>
    </source>
</reference>
<accession>R8B8V1</accession>
<gene>
    <name evidence="2" type="ORF">UCRPA7_8878</name>
</gene>
<dbReference type="OrthoDB" id="5352317at2759"/>
<dbReference type="GeneID" id="19329770"/>
<protein>
    <submittedName>
        <fullName evidence="2">Putative small secreted protein</fullName>
    </submittedName>
</protein>
<dbReference type="eggNOG" id="ENOG502SPD0">
    <property type="taxonomic scope" value="Eukaryota"/>
</dbReference>
<evidence type="ECO:0000313" key="2">
    <source>
        <dbReference type="EMBL" id="EON95723.1"/>
    </source>
</evidence>
<keyword evidence="1" id="KW-0732">Signal</keyword>
<dbReference type="RefSeq" id="XP_007919576.1">
    <property type="nucleotide sequence ID" value="XM_007921385.1"/>
</dbReference>
<dbReference type="AlphaFoldDB" id="R8B8V1"/>
<dbReference type="Proteomes" id="UP000014074">
    <property type="component" value="Unassembled WGS sequence"/>
</dbReference>
<feature type="chain" id="PRO_5004462576" evidence="1">
    <location>
        <begin position="19"/>
        <end position="138"/>
    </location>
</feature>